<protein>
    <submittedName>
        <fullName evidence="1">Uncharacterized protein</fullName>
    </submittedName>
</protein>
<dbReference type="EMBL" id="JBBNAF010000056">
    <property type="protein sequence ID" value="KAK9081193.1"/>
    <property type="molecule type" value="Genomic_DNA"/>
</dbReference>
<gene>
    <name evidence="1" type="ORF">Syun_030556</name>
</gene>
<dbReference type="AlphaFoldDB" id="A0AAP0HAL1"/>
<name>A0AAP0HAL1_9MAGN</name>
<sequence>MDTLILLKDDSFLSLYKELEWIKFYLEQRLEHLQVVFCFLSSLFFSQENINGMEKALNQEHRGSEGLNSLITLTIFHQETATLLPLSYRLLSNSPALYLQ</sequence>
<reference evidence="1 2" key="1">
    <citation type="submission" date="2024-01" db="EMBL/GenBank/DDBJ databases">
        <title>Genome assemblies of Stephania.</title>
        <authorList>
            <person name="Yang L."/>
        </authorList>
    </citation>
    <scope>NUCLEOTIDE SEQUENCE [LARGE SCALE GENOMIC DNA]</scope>
    <source>
        <strain evidence="1">YNDBR</strain>
        <tissue evidence="1">Leaf</tissue>
    </source>
</reference>
<organism evidence="1 2">
    <name type="scientific">Stephania yunnanensis</name>
    <dbReference type="NCBI Taxonomy" id="152371"/>
    <lineage>
        <taxon>Eukaryota</taxon>
        <taxon>Viridiplantae</taxon>
        <taxon>Streptophyta</taxon>
        <taxon>Embryophyta</taxon>
        <taxon>Tracheophyta</taxon>
        <taxon>Spermatophyta</taxon>
        <taxon>Magnoliopsida</taxon>
        <taxon>Ranunculales</taxon>
        <taxon>Menispermaceae</taxon>
        <taxon>Menispermoideae</taxon>
        <taxon>Cissampelideae</taxon>
        <taxon>Stephania</taxon>
    </lineage>
</organism>
<comment type="caution">
    <text evidence="1">The sequence shown here is derived from an EMBL/GenBank/DDBJ whole genome shotgun (WGS) entry which is preliminary data.</text>
</comment>
<keyword evidence="2" id="KW-1185">Reference proteome</keyword>
<accession>A0AAP0HAL1</accession>
<evidence type="ECO:0000313" key="2">
    <source>
        <dbReference type="Proteomes" id="UP001420932"/>
    </source>
</evidence>
<dbReference type="Proteomes" id="UP001420932">
    <property type="component" value="Unassembled WGS sequence"/>
</dbReference>
<evidence type="ECO:0000313" key="1">
    <source>
        <dbReference type="EMBL" id="KAK9081193.1"/>
    </source>
</evidence>
<proteinExistence type="predicted"/>